<dbReference type="Proteomes" id="UP000827986">
    <property type="component" value="Unassembled WGS sequence"/>
</dbReference>
<keyword evidence="3" id="KW-1185">Reference proteome</keyword>
<evidence type="ECO:0000313" key="3">
    <source>
        <dbReference type="Proteomes" id="UP000827986"/>
    </source>
</evidence>
<sequence>MAGGGEAMCPRCVSELMAERMEPRSPISTCVPHSGLSKEKNKQEGQRGGQFQQHSTHPSFVFEGRKDDLTQWGALNGFSKLQLSPTARPTTLLCLQNPEMSPNSHLLLISAPRC</sequence>
<dbReference type="AlphaFoldDB" id="A0A9D3XJG5"/>
<comment type="caution">
    <text evidence="2">The sequence shown here is derived from an EMBL/GenBank/DDBJ whole genome shotgun (WGS) entry which is preliminary data.</text>
</comment>
<accession>A0A9D3XJG5</accession>
<dbReference type="EMBL" id="JAHDVG010000469">
    <property type="protein sequence ID" value="KAH1180681.1"/>
    <property type="molecule type" value="Genomic_DNA"/>
</dbReference>
<gene>
    <name evidence="2" type="ORF">KIL84_001615</name>
</gene>
<evidence type="ECO:0000313" key="2">
    <source>
        <dbReference type="EMBL" id="KAH1180681.1"/>
    </source>
</evidence>
<protein>
    <submittedName>
        <fullName evidence="2">Uncharacterized protein</fullName>
    </submittedName>
</protein>
<evidence type="ECO:0000256" key="1">
    <source>
        <dbReference type="SAM" id="MobiDB-lite"/>
    </source>
</evidence>
<name>A0A9D3XJG5_9SAUR</name>
<feature type="region of interest" description="Disordered" evidence="1">
    <location>
        <begin position="23"/>
        <end position="57"/>
    </location>
</feature>
<proteinExistence type="predicted"/>
<feature type="compositionally biased region" description="Basic and acidic residues" evidence="1">
    <location>
        <begin position="36"/>
        <end position="45"/>
    </location>
</feature>
<organism evidence="2 3">
    <name type="scientific">Mauremys mutica</name>
    <name type="common">yellowpond turtle</name>
    <dbReference type="NCBI Taxonomy" id="74926"/>
    <lineage>
        <taxon>Eukaryota</taxon>
        <taxon>Metazoa</taxon>
        <taxon>Chordata</taxon>
        <taxon>Craniata</taxon>
        <taxon>Vertebrata</taxon>
        <taxon>Euteleostomi</taxon>
        <taxon>Archelosauria</taxon>
        <taxon>Testudinata</taxon>
        <taxon>Testudines</taxon>
        <taxon>Cryptodira</taxon>
        <taxon>Durocryptodira</taxon>
        <taxon>Testudinoidea</taxon>
        <taxon>Geoemydidae</taxon>
        <taxon>Geoemydinae</taxon>
        <taxon>Mauremys</taxon>
    </lineage>
</organism>
<reference evidence="2" key="1">
    <citation type="submission" date="2021-09" db="EMBL/GenBank/DDBJ databases">
        <title>The genome of Mauremys mutica provides insights into the evolution of semi-aquatic lifestyle.</title>
        <authorList>
            <person name="Gong S."/>
            <person name="Gao Y."/>
        </authorList>
    </citation>
    <scope>NUCLEOTIDE SEQUENCE</scope>
    <source>
        <strain evidence="2">MM-2020</strain>
        <tissue evidence="2">Muscle</tissue>
    </source>
</reference>